<protein>
    <recommendedName>
        <fullName evidence="2">Nephrocystin 3-like N-terminal domain-containing protein</fullName>
    </recommendedName>
</protein>
<accession>A0AA35LPT6</accession>
<organism evidence="3 4">
    <name type="scientific">Clonostachys chloroleuca</name>
    <dbReference type="NCBI Taxonomy" id="1926264"/>
    <lineage>
        <taxon>Eukaryota</taxon>
        <taxon>Fungi</taxon>
        <taxon>Dikarya</taxon>
        <taxon>Ascomycota</taxon>
        <taxon>Pezizomycotina</taxon>
        <taxon>Sordariomycetes</taxon>
        <taxon>Hypocreomycetidae</taxon>
        <taxon>Hypocreales</taxon>
        <taxon>Bionectriaceae</taxon>
        <taxon>Clonostachys</taxon>
    </lineage>
</organism>
<keyword evidence="1" id="KW-0677">Repeat</keyword>
<reference evidence="3" key="1">
    <citation type="submission" date="2023-01" db="EMBL/GenBank/DDBJ databases">
        <authorList>
            <person name="Piombo E."/>
        </authorList>
    </citation>
    <scope>NUCLEOTIDE SEQUENCE</scope>
</reference>
<evidence type="ECO:0000313" key="4">
    <source>
        <dbReference type="Proteomes" id="UP001160390"/>
    </source>
</evidence>
<evidence type="ECO:0000313" key="3">
    <source>
        <dbReference type="EMBL" id="CAI6014361.1"/>
    </source>
</evidence>
<dbReference type="EMBL" id="CABFNP030000426">
    <property type="protein sequence ID" value="CAI6014361.1"/>
    <property type="molecule type" value="Genomic_DNA"/>
</dbReference>
<proteinExistence type="predicted"/>
<gene>
    <name evidence="3" type="ORF">CCHLO57077_00011393</name>
</gene>
<sequence length="94" mass="10091">MWLSGSAGTGKSTISLAVSSEFEKAGILGATFFFRRTQKDRSNLSKFVSTLAADLAVKIPEACSHILGTIENQSDIFKKAVGDQLGQLIIEPMI</sequence>
<evidence type="ECO:0000256" key="1">
    <source>
        <dbReference type="ARBA" id="ARBA00022737"/>
    </source>
</evidence>
<comment type="caution">
    <text evidence="3">The sequence shown here is derived from an EMBL/GenBank/DDBJ whole genome shotgun (WGS) entry which is preliminary data.</text>
</comment>
<dbReference type="Proteomes" id="UP001160390">
    <property type="component" value="Unassembled WGS sequence"/>
</dbReference>
<dbReference type="AlphaFoldDB" id="A0AA35LPT6"/>
<feature type="domain" description="Nephrocystin 3-like N-terminal" evidence="2">
    <location>
        <begin position="1"/>
        <end position="88"/>
    </location>
</feature>
<dbReference type="Pfam" id="PF24883">
    <property type="entry name" value="NPHP3_N"/>
    <property type="match status" value="1"/>
</dbReference>
<name>A0AA35LPT6_9HYPO</name>
<keyword evidence="4" id="KW-1185">Reference proteome</keyword>
<evidence type="ECO:0000259" key="2">
    <source>
        <dbReference type="Pfam" id="PF24883"/>
    </source>
</evidence>
<dbReference type="InterPro" id="IPR056884">
    <property type="entry name" value="NPHP3-like_N"/>
</dbReference>